<gene>
    <name evidence="1" type="ORF">SAMN05421737_10148</name>
</gene>
<dbReference type="NCBIfam" id="NF038310">
    <property type="entry name" value="lysogeny_AimR"/>
    <property type="match status" value="1"/>
</dbReference>
<dbReference type="Proteomes" id="UP000242662">
    <property type="component" value="Unassembled WGS sequence"/>
</dbReference>
<dbReference type="Pfam" id="PF22871">
    <property type="entry name" value="AimR"/>
    <property type="match status" value="1"/>
</dbReference>
<evidence type="ECO:0000313" key="2">
    <source>
        <dbReference type="Proteomes" id="UP000242662"/>
    </source>
</evidence>
<proteinExistence type="predicted"/>
<dbReference type="InterPro" id="IPR047705">
    <property type="entry name" value="AimR-like"/>
</dbReference>
<name>A0A1G6GHQ5_9BACI</name>
<organism evidence="1 2">
    <name type="scientific">Shouchella lonarensis</name>
    <dbReference type="NCBI Taxonomy" id="1464122"/>
    <lineage>
        <taxon>Bacteria</taxon>
        <taxon>Bacillati</taxon>
        <taxon>Bacillota</taxon>
        <taxon>Bacilli</taxon>
        <taxon>Bacillales</taxon>
        <taxon>Bacillaceae</taxon>
        <taxon>Shouchella</taxon>
    </lineage>
</organism>
<evidence type="ECO:0000313" key="1">
    <source>
        <dbReference type="EMBL" id="SDB81285.1"/>
    </source>
</evidence>
<dbReference type="OrthoDB" id="2783260at2"/>
<sequence length="389" mass="45053">MTINYAMLFGAETIRRMTKETEVRLAEMDLWKNDKEWTDTLMKKLAREDFLTFDFDQVAYAVKKMAKPLMVELMNEYILSLRSLPHIKDAFEFATVFQQKEVLKYLVDRYENDEHLTEYATVFRLVLRFFDDELTNNELIDEARHFTSFVKDPVMRVRLKLFAADAHCHLGQFQEALLLLEDVVEGIYALEVGYTKSALASRTFLLVGNCFLYGKGSVENANLNYLAVIATNATPDTVKLAANHGMGLVMMCKNDRSQCAFYFEEAIRKAKETGQHAYRECLEREYYPFARNILGEKFGLEGVMQKEQVHQYIVRGEYEKSLRLIEELEAAGKSSHFLTWYKGKATGKSEYFRTALEQFKQGRYMFLTSLIQQELEKFEGLSADVGGDV</sequence>
<keyword evidence="2" id="KW-1185">Reference proteome</keyword>
<reference evidence="2" key="1">
    <citation type="submission" date="2016-09" db="EMBL/GenBank/DDBJ databases">
        <authorList>
            <person name="Varghese N."/>
            <person name="Submissions S."/>
        </authorList>
    </citation>
    <scope>NUCLEOTIDE SEQUENCE [LARGE SCALE GENOMIC DNA]</scope>
    <source>
        <strain evidence="2">25nlg</strain>
    </source>
</reference>
<dbReference type="EMBL" id="FMYM01000001">
    <property type="protein sequence ID" value="SDB81285.1"/>
    <property type="molecule type" value="Genomic_DNA"/>
</dbReference>
<dbReference type="AlphaFoldDB" id="A0A1G6GHQ5"/>
<dbReference type="RefSeq" id="WP_141769818.1">
    <property type="nucleotide sequence ID" value="NZ_FMYM01000001.1"/>
</dbReference>
<accession>A0A1G6GHQ5</accession>
<protein>
    <submittedName>
        <fullName evidence="1">Uncharacterized protein</fullName>
    </submittedName>
</protein>
<dbReference type="Gene3D" id="1.25.40.10">
    <property type="entry name" value="Tetratricopeptide repeat domain"/>
    <property type="match status" value="1"/>
</dbReference>
<dbReference type="InterPro" id="IPR011990">
    <property type="entry name" value="TPR-like_helical_dom_sf"/>
</dbReference>